<dbReference type="OrthoDB" id="5573441at2759"/>
<sequence>MPGVFTFFKDDSSKDVRVFRHELDREPLASSGASPEYKAVFSRRGVDLRRYDAAVEHELIVGHYEGLLRRTVVATAGSESVKIKRCSLFSDGWEFVYMCNTLRWRVVHLSKEWALYDGGDNVVARFNRASFWTGKRGVLRILVDADRILQALIVLSCEIVNRTVESSEVSGAAVGKDE</sequence>
<dbReference type="AlphaFoldDB" id="A0A9W8H4I6"/>
<comment type="caution">
    <text evidence="1">The sequence shown here is derived from an EMBL/GenBank/DDBJ whole genome shotgun (WGS) entry which is preliminary data.</text>
</comment>
<accession>A0A9W8H4I6</accession>
<gene>
    <name evidence="1" type="ORF">H4R18_005640</name>
</gene>
<dbReference type="EMBL" id="JANBUL010000357">
    <property type="protein sequence ID" value="KAJ2776491.1"/>
    <property type="molecule type" value="Genomic_DNA"/>
</dbReference>
<evidence type="ECO:0000313" key="2">
    <source>
        <dbReference type="Proteomes" id="UP001140217"/>
    </source>
</evidence>
<reference evidence="1" key="1">
    <citation type="submission" date="2022-07" db="EMBL/GenBank/DDBJ databases">
        <title>Phylogenomic reconstructions and comparative analyses of Kickxellomycotina fungi.</title>
        <authorList>
            <person name="Reynolds N.K."/>
            <person name="Stajich J.E."/>
            <person name="Barry K."/>
            <person name="Grigoriev I.V."/>
            <person name="Crous P."/>
            <person name="Smith M.E."/>
        </authorList>
    </citation>
    <scope>NUCLEOTIDE SEQUENCE</scope>
    <source>
        <strain evidence="1">NBRC 105414</strain>
    </source>
</reference>
<evidence type="ECO:0000313" key="1">
    <source>
        <dbReference type="EMBL" id="KAJ2776491.1"/>
    </source>
</evidence>
<name>A0A9W8H4I6_9FUNG</name>
<dbReference type="Proteomes" id="UP001140217">
    <property type="component" value="Unassembled WGS sequence"/>
</dbReference>
<proteinExistence type="predicted"/>
<organism evidence="1 2">
    <name type="scientific">Coemansia javaensis</name>
    <dbReference type="NCBI Taxonomy" id="2761396"/>
    <lineage>
        <taxon>Eukaryota</taxon>
        <taxon>Fungi</taxon>
        <taxon>Fungi incertae sedis</taxon>
        <taxon>Zoopagomycota</taxon>
        <taxon>Kickxellomycotina</taxon>
        <taxon>Kickxellomycetes</taxon>
        <taxon>Kickxellales</taxon>
        <taxon>Kickxellaceae</taxon>
        <taxon>Coemansia</taxon>
    </lineage>
</organism>
<keyword evidence="2" id="KW-1185">Reference proteome</keyword>
<protein>
    <submittedName>
        <fullName evidence="1">Uncharacterized protein</fullName>
    </submittedName>
</protein>